<dbReference type="Proteomes" id="UP001179952">
    <property type="component" value="Unassembled WGS sequence"/>
</dbReference>
<keyword evidence="4" id="KW-1185">Reference proteome</keyword>
<comment type="caution">
    <text evidence="3">The sequence shown here is derived from an EMBL/GenBank/DDBJ whole genome shotgun (WGS) entry which is preliminary data.</text>
</comment>
<evidence type="ECO:0000259" key="2">
    <source>
        <dbReference type="Pfam" id="PF14111"/>
    </source>
</evidence>
<dbReference type="InterPro" id="IPR040256">
    <property type="entry name" value="At4g02000-like"/>
</dbReference>
<feature type="domain" description="DUF4283" evidence="2">
    <location>
        <begin position="57"/>
        <end position="138"/>
    </location>
</feature>
<dbReference type="EMBL" id="JAUJYN010000005">
    <property type="protein sequence ID" value="KAK1270522.1"/>
    <property type="molecule type" value="Genomic_DNA"/>
</dbReference>
<organism evidence="3 4">
    <name type="scientific">Acorus gramineus</name>
    <name type="common">Dwarf sweet flag</name>
    <dbReference type="NCBI Taxonomy" id="55184"/>
    <lineage>
        <taxon>Eukaryota</taxon>
        <taxon>Viridiplantae</taxon>
        <taxon>Streptophyta</taxon>
        <taxon>Embryophyta</taxon>
        <taxon>Tracheophyta</taxon>
        <taxon>Spermatophyta</taxon>
        <taxon>Magnoliopsida</taxon>
        <taxon>Liliopsida</taxon>
        <taxon>Acoraceae</taxon>
        <taxon>Acorus</taxon>
    </lineage>
</organism>
<gene>
    <name evidence="3" type="ORF">QJS04_geneDACA004225</name>
</gene>
<evidence type="ECO:0000256" key="1">
    <source>
        <dbReference type="SAM" id="MobiDB-lite"/>
    </source>
</evidence>
<feature type="compositionally biased region" description="Low complexity" evidence="1">
    <location>
        <begin position="307"/>
        <end position="329"/>
    </location>
</feature>
<protein>
    <recommendedName>
        <fullName evidence="2">DUF4283 domain-containing protein</fullName>
    </recommendedName>
</protein>
<proteinExistence type="predicted"/>
<feature type="region of interest" description="Disordered" evidence="1">
    <location>
        <begin position="247"/>
        <end position="329"/>
    </location>
</feature>
<evidence type="ECO:0000313" key="4">
    <source>
        <dbReference type="Proteomes" id="UP001179952"/>
    </source>
</evidence>
<sequence length="349" mass="38108">MAAAPPVAITQTPISWPSLVSSNSPALHRESIPFLPPSEEDGELVVNVEDEDCELAKEYWANSIVGYIIGISPAYTSFVQFLKGLWNPKGDFKVLLKGNGFFLVQFNLEEDMLAVLEGGPWTMSNRPFIIRKWMMESRMEQSQLTSISVWIRLPNLPLHLWTPTGIGKVTSAIGTPLFMDTATCMQTHISYATVCVEIEAGQPLCDSISVIHNGEVEHYHVQYEWKPIACSACSTFGHDNAMCGKQHPNLPPKDTLNPPPLPKALINGTSKPPHPKTSTNMASKDTSIISLTNSTNENPKPTPPQASSKDTSNSNDNSNPSLPNSSISPLPIVAPLLCLPLPHYFGPSP</sequence>
<accession>A0AAV9B207</accession>
<dbReference type="PANTHER" id="PTHR31286:SF180">
    <property type="entry name" value="OS10G0362600 PROTEIN"/>
    <property type="match status" value="1"/>
</dbReference>
<name>A0AAV9B207_ACOGR</name>
<reference evidence="3" key="2">
    <citation type="submission" date="2023-06" db="EMBL/GenBank/DDBJ databases">
        <authorList>
            <person name="Ma L."/>
            <person name="Liu K.-W."/>
            <person name="Li Z."/>
            <person name="Hsiao Y.-Y."/>
            <person name="Qi Y."/>
            <person name="Fu T."/>
            <person name="Tang G."/>
            <person name="Zhang D."/>
            <person name="Sun W.-H."/>
            <person name="Liu D.-K."/>
            <person name="Li Y."/>
            <person name="Chen G.-Z."/>
            <person name="Liu X.-D."/>
            <person name="Liao X.-Y."/>
            <person name="Jiang Y.-T."/>
            <person name="Yu X."/>
            <person name="Hao Y."/>
            <person name="Huang J."/>
            <person name="Zhao X.-W."/>
            <person name="Ke S."/>
            <person name="Chen Y.-Y."/>
            <person name="Wu W.-L."/>
            <person name="Hsu J.-L."/>
            <person name="Lin Y.-F."/>
            <person name="Huang M.-D."/>
            <person name="Li C.-Y."/>
            <person name="Huang L."/>
            <person name="Wang Z.-W."/>
            <person name="Zhao X."/>
            <person name="Zhong W.-Y."/>
            <person name="Peng D.-H."/>
            <person name="Ahmad S."/>
            <person name="Lan S."/>
            <person name="Zhang J.-S."/>
            <person name="Tsai W.-C."/>
            <person name="Van De Peer Y."/>
            <person name="Liu Z.-J."/>
        </authorList>
    </citation>
    <scope>NUCLEOTIDE SEQUENCE</scope>
    <source>
        <strain evidence="3">SCP</strain>
        <tissue evidence="3">Leaves</tissue>
    </source>
</reference>
<dbReference type="PANTHER" id="PTHR31286">
    <property type="entry name" value="GLYCINE-RICH CELL WALL STRUCTURAL PROTEIN 1.8-LIKE"/>
    <property type="match status" value="1"/>
</dbReference>
<reference evidence="3" key="1">
    <citation type="journal article" date="2023" name="Nat. Commun.">
        <title>Diploid and tetraploid genomes of Acorus and the evolution of monocots.</title>
        <authorList>
            <person name="Ma L."/>
            <person name="Liu K.W."/>
            <person name="Li Z."/>
            <person name="Hsiao Y.Y."/>
            <person name="Qi Y."/>
            <person name="Fu T."/>
            <person name="Tang G.D."/>
            <person name="Zhang D."/>
            <person name="Sun W.H."/>
            <person name="Liu D.K."/>
            <person name="Li Y."/>
            <person name="Chen G.Z."/>
            <person name="Liu X.D."/>
            <person name="Liao X.Y."/>
            <person name="Jiang Y.T."/>
            <person name="Yu X."/>
            <person name="Hao Y."/>
            <person name="Huang J."/>
            <person name="Zhao X.W."/>
            <person name="Ke S."/>
            <person name="Chen Y.Y."/>
            <person name="Wu W.L."/>
            <person name="Hsu J.L."/>
            <person name="Lin Y.F."/>
            <person name="Huang M.D."/>
            <person name="Li C.Y."/>
            <person name="Huang L."/>
            <person name="Wang Z.W."/>
            <person name="Zhao X."/>
            <person name="Zhong W.Y."/>
            <person name="Peng D.H."/>
            <person name="Ahmad S."/>
            <person name="Lan S."/>
            <person name="Zhang J.S."/>
            <person name="Tsai W.C."/>
            <person name="Van de Peer Y."/>
            <person name="Liu Z.J."/>
        </authorList>
    </citation>
    <scope>NUCLEOTIDE SEQUENCE</scope>
    <source>
        <strain evidence="3">SCP</strain>
    </source>
</reference>
<evidence type="ECO:0000313" key="3">
    <source>
        <dbReference type="EMBL" id="KAK1270522.1"/>
    </source>
</evidence>
<dbReference type="AlphaFoldDB" id="A0AAV9B207"/>
<dbReference type="InterPro" id="IPR025558">
    <property type="entry name" value="DUF4283"/>
</dbReference>
<dbReference type="Pfam" id="PF14111">
    <property type="entry name" value="DUF4283"/>
    <property type="match status" value="1"/>
</dbReference>
<feature type="compositionally biased region" description="Polar residues" evidence="1">
    <location>
        <begin position="276"/>
        <end position="299"/>
    </location>
</feature>